<feature type="region of interest" description="Disordered" evidence="4">
    <location>
        <begin position="53"/>
        <end position="92"/>
    </location>
</feature>
<keyword evidence="2" id="KW-0645">Protease</keyword>
<evidence type="ECO:0000256" key="4">
    <source>
        <dbReference type="SAM" id="MobiDB-lite"/>
    </source>
</evidence>
<gene>
    <name evidence="7" type="ORF">VFH_I491400</name>
</gene>
<proteinExistence type="inferred from homology"/>
<evidence type="ECO:0000256" key="3">
    <source>
        <dbReference type="ARBA" id="ARBA00022801"/>
    </source>
</evidence>
<evidence type="ECO:0000313" key="8">
    <source>
        <dbReference type="Proteomes" id="UP001157006"/>
    </source>
</evidence>
<evidence type="ECO:0000259" key="6">
    <source>
        <dbReference type="Pfam" id="PF26133"/>
    </source>
</evidence>
<comment type="similarity">
    <text evidence="1">Belongs to the peptidase C48 family.</text>
</comment>
<dbReference type="GO" id="GO:0006508">
    <property type="term" value="P:proteolysis"/>
    <property type="evidence" value="ECO:0007669"/>
    <property type="project" value="UniProtKB-KW"/>
</dbReference>
<dbReference type="Proteomes" id="UP001157006">
    <property type="component" value="Chromosome 1L"/>
</dbReference>
<dbReference type="SUPFAM" id="SSF54001">
    <property type="entry name" value="Cysteine proteinases"/>
    <property type="match status" value="1"/>
</dbReference>
<dbReference type="AlphaFoldDB" id="A0AAV0Z1T2"/>
<feature type="domain" description="Ubiquitin-like protease family profile" evidence="5">
    <location>
        <begin position="156"/>
        <end position="315"/>
    </location>
</feature>
<dbReference type="InterPro" id="IPR038765">
    <property type="entry name" value="Papain-like_cys_pep_sf"/>
</dbReference>
<reference evidence="7 8" key="1">
    <citation type="submission" date="2023-01" db="EMBL/GenBank/DDBJ databases">
        <authorList>
            <person name="Kreplak J."/>
        </authorList>
    </citation>
    <scope>NUCLEOTIDE SEQUENCE [LARGE SCALE GENOMIC DNA]</scope>
</reference>
<accession>A0AAV0Z1T2</accession>
<dbReference type="Pfam" id="PF26133">
    <property type="entry name" value="DUF8039"/>
    <property type="match status" value="1"/>
</dbReference>
<dbReference type="Pfam" id="PF02902">
    <property type="entry name" value="Peptidase_C48"/>
    <property type="match status" value="1"/>
</dbReference>
<feature type="compositionally biased region" description="Low complexity" evidence="4">
    <location>
        <begin position="68"/>
        <end position="83"/>
    </location>
</feature>
<evidence type="ECO:0000259" key="5">
    <source>
        <dbReference type="Pfam" id="PF02902"/>
    </source>
</evidence>
<keyword evidence="8" id="KW-1185">Reference proteome</keyword>
<evidence type="ECO:0000313" key="7">
    <source>
        <dbReference type="EMBL" id="CAI8591518.1"/>
    </source>
</evidence>
<dbReference type="GO" id="GO:0008234">
    <property type="term" value="F:cysteine-type peptidase activity"/>
    <property type="evidence" value="ECO:0007669"/>
    <property type="project" value="InterPro"/>
</dbReference>
<dbReference type="EMBL" id="OX451736">
    <property type="protein sequence ID" value="CAI8591518.1"/>
    <property type="molecule type" value="Genomic_DNA"/>
</dbReference>
<organism evidence="7 8">
    <name type="scientific">Vicia faba</name>
    <name type="common">Broad bean</name>
    <name type="synonym">Faba vulgaris</name>
    <dbReference type="NCBI Taxonomy" id="3906"/>
    <lineage>
        <taxon>Eukaryota</taxon>
        <taxon>Viridiplantae</taxon>
        <taxon>Streptophyta</taxon>
        <taxon>Embryophyta</taxon>
        <taxon>Tracheophyta</taxon>
        <taxon>Spermatophyta</taxon>
        <taxon>Magnoliopsida</taxon>
        <taxon>eudicotyledons</taxon>
        <taxon>Gunneridae</taxon>
        <taxon>Pentapetalae</taxon>
        <taxon>rosids</taxon>
        <taxon>fabids</taxon>
        <taxon>Fabales</taxon>
        <taxon>Fabaceae</taxon>
        <taxon>Papilionoideae</taxon>
        <taxon>50 kb inversion clade</taxon>
        <taxon>NPAAA clade</taxon>
        <taxon>Hologalegina</taxon>
        <taxon>IRL clade</taxon>
        <taxon>Fabeae</taxon>
        <taxon>Vicia</taxon>
    </lineage>
</organism>
<dbReference type="InterPro" id="IPR058352">
    <property type="entry name" value="DUF8039"/>
</dbReference>
<keyword evidence="3" id="KW-0378">Hydrolase</keyword>
<evidence type="ECO:0008006" key="9">
    <source>
        <dbReference type="Google" id="ProtNLM"/>
    </source>
</evidence>
<dbReference type="PANTHER" id="PTHR33018">
    <property type="entry name" value="OS10G0338966 PROTEIN-RELATED"/>
    <property type="match status" value="1"/>
</dbReference>
<evidence type="ECO:0000256" key="1">
    <source>
        <dbReference type="ARBA" id="ARBA00005234"/>
    </source>
</evidence>
<dbReference type="Gene3D" id="3.40.395.10">
    <property type="entry name" value="Adenoviral Proteinase, Chain A"/>
    <property type="match status" value="1"/>
</dbReference>
<evidence type="ECO:0000256" key="2">
    <source>
        <dbReference type="ARBA" id="ARBA00022670"/>
    </source>
</evidence>
<dbReference type="PANTHER" id="PTHR33018:SF34">
    <property type="entry name" value="OS02G0472350 PROTEIN"/>
    <property type="match status" value="1"/>
</dbReference>
<protein>
    <recommendedName>
        <fullName evidence="9">Ubiquitin-like protease family profile domain-containing protein</fullName>
    </recommendedName>
</protein>
<feature type="domain" description="DUF8039" evidence="6">
    <location>
        <begin position="1"/>
        <end position="44"/>
    </location>
</feature>
<sequence>MKVSVDVVLDMNALLPVPDIVAETTLLRDAVGSFVAWPSDLICIDDQTPVKPASKDKGILQRGESIASQRQVPSQDQSQQVSQKGSRVPPKKKVPVRKFVPRYRQCLETLVGTSDLMNDGIRQIDVDEIVFGFPCTETIGLEDMEQIFHHRELGISVMHSYIRMLFDKLMRGNQLSNRFRFVSSSRVSGATISREPDSVREHLVERFRTTASTESLYLLPYNTGCHWLLLAINPIKEVVYYLNSVDGDWTNYPEMKLVIDTSIQVFRCQRGARVPRSRSNNINWIKVQCPQQQNGIDCGYFVLMFIKEIIQMNEIEIPITYFDQYNCPYYSPRQLEELKEELCQYFIELIIL</sequence>
<name>A0AAV0Z1T2_VICFA</name>
<dbReference type="InterPro" id="IPR003653">
    <property type="entry name" value="Peptidase_C48_C"/>
</dbReference>